<evidence type="ECO:0000313" key="9">
    <source>
        <dbReference type="Proteomes" id="UP001217089"/>
    </source>
</evidence>
<reference evidence="8 9" key="1">
    <citation type="submission" date="2022-12" db="EMBL/GenBank/DDBJ databases">
        <title>Chromosome-level genome of Tegillarca granosa.</title>
        <authorList>
            <person name="Kim J."/>
        </authorList>
    </citation>
    <scope>NUCLEOTIDE SEQUENCE [LARGE SCALE GENOMIC DNA]</scope>
    <source>
        <strain evidence="8">Teg-2019</strain>
        <tissue evidence="8">Adductor muscle</tissue>
    </source>
</reference>
<comment type="caution">
    <text evidence="8">The sequence shown here is derived from an EMBL/GenBank/DDBJ whole genome shotgun (WGS) entry which is preliminary data.</text>
</comment>
<feature type="coiled-coil region" evidence="3">
    <location>
        <begin position="108"/>
        <end position="137"/>
    </location>
</feature>
<dbReference type="PANTHER" id="PTHR16166">
    <property type="entry name" value="VACUOLAR PROTEIN SORTING-ASSOCIATED PROTEIN VPS13"/>
    <property type="match status" value="1"/>
</dbReference>
<feature type="region of interest" description="Disordered" evidence="4">
    <location>
        <begin position="1181"/>
        <end position="1204"/>
    </location>
</feature>
<evidence type="ECO:0000259" key="6">
    <source>
        <dbReference type="Pfam" id="PF25033"/>
    </source>
</evidence>
<evidence type="ECO:0000256" key="3">
    <source>
        <dbReference type="SAM" id="Coils"/>
    </source>
</evidence>
<organism evidence="8 9">
    <name type="scientific">Tegillarca granosa</name>
    <name type="common">Malaysian cockle</name>
    <name type="synonym">Anadara granosa</name>
    <dbReference type="NCBI Taxonomy" id="220873"/>
    <lineage>
        <taxon>Eukaryota</taxon>
        <taxon>Metazoa</taxon>
        <taxon>Spiralia</taxon>
        <taxon>Lophotrochozoa</taxon>
        <taxon>Mollusca</taxon>
        <taxon>Bivalvia</taxon>
        <taxon>Autobranchia</taxon>
        <taxon>Pteriomorphia</taxon>
        <taxon>Arcoida</taxon>
        <taxon>Arcoidea</taxon>
        <taxon>Arcidae</taxon>
        <taxon>Tegillarca</taxon>
    </lineage>
</organism>
<keyword evidence="2" id="KW-0813">Transport</keyword>
<keyword evidence="3" id="KW-0175">Coiled coil</keyword>
<dbReference type="Pfam" id="PF25037">
    <property type="entry name" value="VPS13_C"/>
    <property type="match status" value="1"/>
</dbReference>
<dbReference type="PANTHER" id="PTHR16166:SF93">
    <property type="entry name" value="INTERMEMBRANE LIPID TRANSFER PROTEIN VPS13"/>
    <property type="match status" value="1"/>
</dbReference>
<dbReference type="Pfam" id="PF25033">
    <property type="entry name" value="VPS13_M"/>
    <property type="match status" value="1"/>
</dbReference>
<feature type="domain" description="Chorein N-terminal" evidence="5">
    <location>
        <begin position="12"/>
        <end position="133"/>
    </location>
</feature>
<evidence type="ECO:0000256" key="4">
    <source>
        <dbReference type="SAM" id="MobiDB-lite"/>
    </source>
</evidence>
<feature type="domain" description="Intermembrane lipid transfer protein VPS13-like C-terminal" evidence="7">
    <location>
        <begin position="2199"/>
        <end position="2238"/>
    </location>
</feature>
<accession>A0ABQ9EVY3</accession>
<evidence type="ECO:0000256" key="2">
    <source>
        <dbReference type="ARBA" id="ARBA00022448"/>
    </source>
</evidence>
<dbReference type="InterPro" id="IPR056748">
    <property type="entry name" value="VPS13-like_C"/>
</dbReference>
<evidence type="ECO:0000259" key="5">
    <source>
        <dbReference type="Pfam" id="PF12624"/>
    </source>
</evidence>
<comment type="similarity">
    <text evidence="1">Belongs to the VPS13 family.</text>
</comment>
<evidence type="ECO:0000313" key="8">
    <source>
        <dbReference type="EMBL" id="KAJ8307900.1"/>
    </source>
</evidence>
<evidence type="ECO:0008006" key="10">
    <source>
        <dbReference type="Google" id="ProtNLM"/>
    </source>
</evidence>
<feature type="domain" description="VPS13-like middle region" evidence="6">
    <location>
        <begin position="742"/>
        <end position="1265"/>
    </location>
</feature>
<dbReference type="InterPro" id="IPR026847">
    <property type="entry name" value="VPS13"/>
</dbReference>
<dbReference type="InterPro" id="IPR056747">
    <property type="entry name" value="VPS13-like_M"/>
</dbReference>
<sequence>MTQDLLPSFEMVFESLVVDLINKYLGDYVENLDRSQLKLGIWGGDAVLQNLDVKESALDDLDLPVKIKAGHIGKLTLKIPWKNLYTEPVVASIDGLYALAVPNIAVKYNEEKEEKAKQESKQKKLQQIEDAKKLELEKIIQKGDFETTDENWKPCVVKEAVTHIFKLVKLDSLAVYWNSKSKLLNGQSRENILNILKTEIGGAGGDKKVQHQYCKWKYAYTCVLEETVRRRHRMWSWSHISKHRKMMKQYREAYIKKLDSKKVSADTQKIIDECEKFLDVFNITIMRQQAEVEAAKLGAKKKEEKSGGWLGGWFEDQFKELYTPEEKAKLYSAIGYEENEADSTLPKEYVAVRLVTKLTNVSLTVKDDTKNVEAKIDNFSMHGSPQNGNVPKMVLSQNQEADKVYSLLNVQAETNPLDGKCDTRVRVSARPLQIMYDAITVNQIVEFFKPPEQVYLNQNVKMLILDLGNLKVNSEKNQSASLKGKVETVEEVMKRAYDKFNISEDWQSARKVGKSRMHILNPISINIVLQKCMFDKDPRMAKIKISGELPLLSLTVSDHKLMEIKELAEGIPLPESKPEIETEIVFKVNINILQRENNLDVPLLKLVVESVGTELTMRTFDMGVEAYVGGIYVQHQKFKVLSGGPLINLVNTPSGDRNQFRLLTANPDGPEFTTTYKNTEQTISVTFTALEVLLHQEAILSLMEFAEALQPPPSKTPAKEEDKKKDEKDTQDKGEEEKKMDRPARRKKKKVDPDKIDILIMDIEGESVLNSKIIIYNGATDGDNYSNMSCVDTDVDVTLGCIRLFFLNKFVNDLLAFLNNFQTAKDKLKKAGDTMAEYSKEAVQRLQEKAPRVRLNINMDAPKIIVPQSSKSQNVLLADFGHLKIQNSFEMPGKNSASGFPAVLDLMGINLSDLKVTRAVIAPSGSIHGECRILEPISIKLAITRNLSIGWYKDRPEIDITGTMEAVMVTISQGDFTMLMLVLNENLTEGQPIPEKEVYVSMGRLTDDEVMESHILPPPTTAEPITCKEEPYQKMTFDFKIKSLSAALYTGQSDLSASGLTKRDPKASLGKIELQVIAVEGKMMSDNSMTTKVILKDTILDDTRPPKENGVTRMIERRCDQVNKSISETSSSSSPNMIDVSFTQESNKDKNIDVKVCSLHICVCLDYLMSLSDFFIKGMPETKPKPVKQEETKAPPPPPPDSEMNIKVIVEKPDIILIEDQSNPASNALVLNTEVSFRMRVCPETQDMSATIKDLQIISCLFNKRQGGAQDEGDQTKKDVVPADLWAIKKVTECNFWYLKTAETGDEAIIDPESIIAEEDIRGEQLIARVPTIVVKLEGGVGKRTVPLLIVEASFEGEVKNWSTKVCMNDDELPPPEEDAETVDLVMPPAKMVVNIRSQDALQLMVSKTCLEALTNLGQVEEYNCTREIVIKRAEKRLYPINNKTFPGDLWSIVLSTDTNIGQRIVSLRSIVQVKNHLIVPVEVFSKGEKEVKSCGIVKQGEIFNLPLSAIYTPSGEFFYKPISQNGVDYKRSTEGFCWRDADKMETKQIGCEGDQGHSPFYICVRTETVNIFYDQTDEETAKTYIMHLSPTVILHNLLTVPIKFLLEGTSDNVELKKGENVALSHACVGKSNLEVMKRQKTIKSALAEPAHVVNTTIQPEEMDQYRAGIVMKDGKDKNDKEDKKKIKEWKQSGKLTIACSEVGDADSWIEVNPGEHGGINVECQVTESAMVTTLCGYKSGMATVLLINHTDKASIQFQQSGVKTVHILGPDQCMLYTWEQATGKREMQWTCGDKKNQKNDLLQAGELERIEQEINVCIQGMGLSLVNDYKQTEVAFMGITSSGIIWEEKRKRYKALNLKSCASLETAYQKYMLELASGHNPAAKLHLDNKMEVNFADMMMLKPNKRQIRRSFQDGIWIQYKTSPHQVQLHAKINRLQVSITHWVQLHAKINRLQIDNQISGAVFPTVLAPLPPPKSVAADSGKYFKVLIQEMTLKLDQGFLNNVIDLFASDKEVTREQETTMFIEDCKKVDVPLLEEVGLSLAEEQKNFYDHLHFSPIKLHLSFSLQGGGGDGKPTQIHSNVINIFLQSVGVVLTDVQDVVFKLGFFQRDHSFYNQSQLVGEMGRHYAGQGVFDGVTGIVRKPVEGAKKEGVEGFFKGVGKGLVGVVTRPTSGVIDFASSSFEGIRRIAEMSDEVRRLRPPRRFHADHVIRPYNLQEAEGYAILLETEKGRFAETDERVIYANRGEIFGHWDADWTYTWPEIKDDPKQTSKGLEIHLKVNLLIDTLKILKGNVMGIINSLNSI</sequence>
<feature type="domain" description="Chorein N-terminal" evidence="5">
    <location>
        <begin position="215"/>
        <end position="371"/>
    </location>
</feature>
<feature type="region of interest" description="Disordered" evidence="4">
    <location>
        <begin position="710"/>
        <end position="749"/>
    </location>
</feature>
<dbReference type="Proteomes" id="UP001217089">
    <property type="component" value="Unassembled WGS sequence"/>
</dbReference>
<dbReference type="InterPro" id="IPR026854">
    <property type="entry name" value="VPS13_N"/>
</dbReference>
<keyword evidence="9" id="KW-1185">Reference proteome</keyword>
<evidence type="ECO:0000259" key="7">
    <source>
        <dbReference type="Pfam" id="PF25037"/>
    </source>
</evidence>
<feature type="compositionally biased region" description="Basic and acidic residues" evidence="4">
    <location>
        <begin position="1181"/>
        <end position="1193"/>
    </location>
</feature>
<feature type="compositionally biased region" description="Basic and acidic residues" evidence="4">
    <location>
        <begin position="717"/>
        <end position="743"/>
    </location>
</feature>
<dbReference type="EMBL" id="JARBDR010000686">
    <property type="protein sequence ID" value="KAJ8307900.1"/>
    <property type="molecule type" value="Genomic_DNA"/>
</dbReference>
<name>A0ABQ9EVY3_TEGGR</name>
<gene>
    <name evidence="8" type="ORF">KUTeg_014547</name>
</gene>
<protein>
    <recommendedName>
        <fullName evidence="10">Vacuolar protein sorting 13 homolog A</fullName>
    </recommendedName>
</protein>
<dbReference type="Pfam" id="PF12624">
    <property type="entry name" value="VPS13_N"/>
    <property type="match status" value="2"/>
</dbReference>
<proteinExistence type="inferred from homology"/>
<evidence type="ECO:0000256" key="1">
    <source>
        <dbReference type="ARBA" id="ARBA00006545"/>
    </source>
</evidence>